<dbReference type="Proteomes" id="UP000316639">
    <property type="component" value="Unassembled WGS sequence"/>
</dbReference>
<dbReference type="AlphaFoldDB" id="A0A563F2I1"/>
<gene>
    <name evidence="1" type="ORF">FKR81_00155</name>
</gene>
<reference evidence="1 2" key="1">
    <citation type="submission" date="2019-07" db="EMBL/GenBank/DDBJ databases">
        <title>Lentzea xizangensis sp. nov., isolated from Qinghai-Tibetan Plateau Soils.</title>
        <authorList>
            <person name="Huang J."/>
        </authorList>
    </citation>
    <scope>NUCLEOTIDE SEQUENCE [LARGE SCALE GENOMIC DNA]</scope>
    <source>
        <strain evidence="1 2">FXJ1.1311</strain>
    </source>
</reference>
<sequence>MAKALIAGFQRIVHRARPVPVGSMLRVTRCRHFIAACSVGQCPRPDRPVIAGVERFDRVRTDAGRVECRRARAQTLTRNDQVALEATANSARSWR</sequence>
<accession>A0A563F2I1</accession>
<dbReference type="RefSeq" id="WP_146348805.1">
    <property type="nucleotide sequence ID" value="NZ_VOBR01000001.1"/>
</dbReference>
<evidence type="ECO:0000313" key="1">
    <source>
        <dbReference type="EMBL" id="TWP54022.1"/>
    </source>
</evidence>
<dbReference type="InterPro" id="IPR009389">
    <property type="entry name" value="DUF1045"/>
</dbReference>
<proteinExistence type="predicted"/>
<name>A0A563F2I1_9PSEU</name>
<protein>
    <submittedName>
        <fullName evidence="1">Uncharacterized protein</fullName>
    </submittedName>
</protein>
<organism evidence="1 2">
    <name type="scientific">Lentzea tibetensis</name>
    <dbReference type="NCBI Taxonomy" id="2591470"/>
    <lineage>
        <taxon>Bacteria</taxon>
        <taxon>Bacillati</taxon>
        <taxon>Actinomycetota</taxon>
        <taxon>Actinomycetes</taxon>
        <taxon>Pseudonocardiales</taxon>
        <taxon>Pseudonocardiaceae</taxon>
        <taxon>Lentzea</taxon>
    </lineage>
</organism>
<comment type="caution">
    <text evidence="1">The sequence shown here is derived from an EMBL/GenBank/DDBJ whole genome shotgun (WGS) entry which is preliminary data.</text>
</comment>
<dbReference type="Pfam" id="PF06299">
    <property type="entry name" value="DUF1045"/>
    <property type="match status" value="1"/>
</dbReference>
<dbReference type="EMBL" id="VOBR01000001">
    <property type="protein sequence ID" value="TWP54022.1"/>
    <property type="molecule type" value="Genomic_DNA"/>
</dbReference>
<evidence type="ECO:0000313" key="2">
    <source>
        <dbReference type="Proteomes" id="UP000316639"/>
    </source>
</evidence>
<keyword evidence="2" id="KW-1185">Reference proteome</keyword>